<dbReference type="AlphaFoldDB" id="A0A1S8M7P6"/>
<dbReference type="PANTHER" id="PTHR40447">
    <property type="entry name" value="ANAEROBIC SULFITE REDUCTASE SUBUNIT A"/>
    <property type="match status" value="1"/>
</dbReference>
<name>A0A1S8M7P6_9CLOT</name>
<dbReference type="InterPro" id="IPR017896">
    <property type="entry name" value="4Fe4S_Fe-S-bd"/>
</dbReference>
<organism evidence="1 2">
    <name type="scientific">Clostridium felsineum</name>
    <dbReference type="NCBI Taxonomy" id="36839"/>
    <lineage>
        <taxon>Bacteria</taxon>
        <taxon>Bacillati</taxon>
        <taxon>Bacillota</taxon>
        <taxon>Clostridia</taxon>
        <taxon>Eubacteriales</taxon>
        <taxon>Clostridiaceae</taxon>
        <taxon>Clostridium</taxon>
    </lineage>
</organism>
<proteinExistence type="predicted"/>
<dbReference type="InterPro" id="IPR014259">
    <property type="entry name" value="Sulphite_reductase_A"/>
</dbReference>
<dbReference type="Gene3D" id="1.10.1060.10">
    <property type="entry name" value="Alpha-helical ferredoxin"/>
    <property type="match status" value="1"/>
</dbReference>
<dbReference type="RefSeq" id="WP_077834246.1">
    <property type="nucleotide sequence ID" value="NZ_CP096983.1"/>
</dbReference>
<dbReference type="GO" id="GO:0051536">
    <property type="term" value="F:iron-sulfur cluster binding"/>
    <property type="evidence" value="ECO:0007669"/>
    <property type="project" value="InterPro"/>
</dbReference>
<dbReference type="Pfam" id="PF17179">
    <property type="entry name" value="Fer4_22"/>
    <property type="match status" value="1"/>
</dbReference>
<protein>
    <submittedName>
        <fullName evidence="1">Anaerobic sulfite reductase subunit A</fullName>
    </submittedName>
</protein>
<dbReference type="InterPro" id="IPR009051">
    <property type="entry name" value="Helical_ferredxn"/>
</dbReference>
<dbReference type="NCBIfam" id="TIGR02910">
    <property type="entry name" value="sulfite_red_A"/>
    <property type="match status" value="1"/>
</dbReference>
<reference evidence="1 2" key="1">
    <citation type="submission" date="2022-04" db="EMBL/GenBank/DDBJ databases">
        <title>Genome sequence of C. roseum typestrain.</title>
        <authorList>
            <person name="Poehlein A."/>
            <person name="Schoch T."/>
            <person name="Duerre P."/>
            <person name="Daniel R."/>
        </authorList>
    </citation>
    <scope>NUCLEOTIDE SEQUENCE [LARGE SCALE GENOMIC DNA]</scope>
    <source>
        <strain evidence="1 2">DSM 7320</strain>
    </source>
</reference>
<evidence type="ECO:0000313" key="2">
    <source>
        <dbReference type="Proteomes" id="UP000190951"/>
    </source>
</evidence>
<gene>
    <name evidence="1" type="primary">asrA</name>
    <name evidence="1" type="ORF">CROST_027300</name>
</gene>
<dbReference type="KEGG" id="crw:CROST_027300"/>
<dbReference type="Proteomes" id="UP000190951">
    <property type="component" value="Chromosome"/>
</dbReference>
<dbReference type="PROSITE" id="PS51379">
    <property type="entry name" value="4FE4S_FER_2"/>
    <property type="match status" value="2"/>
</dbReference>
<evidence type="ECO:0000313" key="1">
    <source>
        <dbReference type="EMBL" id="URZ12013.1"/>
    </source>
</evidence>
<dbReference type="PANTHER" id="PTHR40447:SF1">
    <property type="entry name" value="ANAEROBIC SULFITE REDUCTASE SUBUNIT A"/>
    <property type="match status" value="1"/>
</dbReference>
<dbReference type="PROSITE" id="PS00198">
    <property type="entry name" value="4FE4S_FER_1"/>
    <property type="match status" value="2"/>
</dbReference>
<dbReference type="EMBL" id="CP096983">
    <property type="protein sequence ID" value="URZ12013.1"/>
    <property type="molecule type" value="Genomic_DNA"/>
</dbReference>
<accession>A0A1S8M7P6</accession>
<sequence>MGYRLTRENLNTLFHKLKEDYFIYAPKRLLGKGAFSDTDRVRYAAIDRVEEIEFDVKSDFSFKEVIMPISETLFFFTEDKVKEAEGPKKGAVIFLRSCDLNAVKRLDQIYLKNGFEDHYYKRIREKVKFILMPCSSSFENCFCVSMGTNKTDKYDLSIDKKDDYFYVDNKEEVLEEFFKEEGLEELEVKPAFVTENNINVKVPEGITNKIFNSKLWQEYDERCINCGRCNFVCPTCTCFSMQDIFYTDNKKVGERRRVWASCMVDGFTDVAGGGKYRNKNGQRMRFKVMHKVYDYKKRNGYHMCVGCGRCDDICPQYISFSNCINKLEDAIKEVEDNE</sequence>
<dbReference type="SUPFAM" id="SSF46548">
    <property type="entry name" value="alpha-helical ferredoxin"/>
    <property type="match status" value="1"/>
</dbReference>
<keyword evidence="2" id="KW-1185">Reference proteome</keyword>
<dbReference type="InterPro" id="IPR017900">
    <property type="entry name" value="4Fe4S_Fe_S_CS"/>
</dbReference>
<dbReference type="STRING" id="84029.CROST_05290"/>